<evidence type="ECO:0000256" key="4">
    <source>
        <dbReference type="SAM" id="MobiDB-lite"/>
    </source>
</evidence>
<dbReference type="GO" id="GO:0045053">
    <property type="term" value="P:protein retention in Golgi apparatus"/>
    <property type="evidence" value="ECO:0007669"/>
    <property type="project" value="TreeGrafter"/>
</dbReference>
<keyword evidence="2" id="KW-0813">Transport</keyword>
<organism evidence="9 10">
    <name type="scientific">Henosepilachna vigintioctopunctata</name>
    <dbReference type="NCBI Taxonomy" id="420089"/>
    <lineage>
        <taxon>Eukaryota</taxon>
        <taxon>Metazoa</taxon>
        <taxon>Ecdysozoa</taxon>
        <taxon>Arthropoda</taxon>
        <taxon>Hexapoda</taxon>
        <taxon>Insecta</taxon>
        <taxon>Pterygota</taxon>
        <taxon>Neoptera</taxon>
        <taxon>Endopterygota</taxon>
        <taxon>Coleoptera</taxon>
        <taxon>Polyphaga</taxon>
        <taxon>Cucujiformia</taxon>
        <taxon>Coccinelloidea</taxon>
        <taxon>Coccinellidae</taxon>
        <taxon>Epilachninae</taxon>
        <taxon>Epilachnini</taxon>
        <taxon>Henosepilachna</taxon>
    </lineage>
</organism>
<dbReference type="GO" id="GO:0006623">
    <property type="term" value="P:protein targeting to vacuole"/>
    <property type="evidence" value="ECO:0007669"/>
    <property type="project" value="TreeGrafter"/>
</dbReference>
<dbReference type="InterPro" id="IPR056747">
    <property type="entry name" value="VPS13-like_M"/>
</dbReference>
<evidence type="ECO:0000256" key="3">
    <source>
        <dbReference type="ARBA" id="ARBA00023055"/>
    </source>
</evidence>
<reference evidence="9 10" key="1">
    <citation type="submission" date="2023-03" db="EMBL/GenBank/DDBJ databases">
        <title>Genome insight into feeding habits of ladybird beetles.</title>
        <authorList>
            <person name="Li H.-S."/>
            <person name="Huang Y.-H."/>
            <person name="Pang H."/>
        </authorList>
    </citation>
    <scope>NUCLEOTIDE SEQUENCE [LARGE SCALE GENOMIC DNA]</scope>
    <source>
        <strain evidence="9">SYSU_2023b</strain>
        <tissue evidence="9">Whole body</tissue>
    </source>
</reference>
<dbReference type="InterPro" id="IPR056748">
    <property type="entry name" value="VPS13-like_C"/>
</dbReference>
<gene>
    <name evidence="9" type="ORF">WA026_005834</name>
</gene>
<dbReference type="PANTHER" id="PTHR16166:SF93">
    <property type="entry name" value="INTERMEMBRANE LIPID TRANSFER PROTEIN VPS13"/>
    <property type="match status" value="1"/>
</dbReference>
<dbReference type="InterPro" id="IPR009543">
    <property type="entry name" value="VPS13_VAB"/>
</dbReference>
<name>A0AAW1U6N2_9CUCU</name>
<evidence type="ECO:0000313" key="9">
    <source>
        <dbReference type="EMBL" id="KAK9875024.1"/>
    </source>
</evidence>
<keyword evidence="10" id="KW-1185">Reference proteome</keyword>
<feature type="domain" description="VPS13-like middle region" evidence="6">
    <location>
        <begin position="1016"/>
        <end position="1736"/>
    </location>
</feature>
<evidence type="ECO:0000313" key="10">
    <source>
        <dbReference type="Proteomes" id="UP001431783"/>
    </source>
</evidence>
<proteinExistence type="inferred from homology"/>
<comment type="caution">
    <text evidence="9">The sequence shown here is derived from an EMBL/GenBank/DDBJ whole genome shotgun (WGS) entry which is preliminary data.</text>
</comment>
<dbReference type="EMBL" id="JARQZJ010000032">
    <property type="protein sequence ID" value="KAK9875024.1"/>
    <property type="molecule type" value="Genomic_DNA"/>
</dbReference>
<evidence type="ECO:0008006" key="11">
    <source>
        <dbReference type="Google" id="ProtNLM"/>
    </source>
</evidence>
<evidence type="ECO:0000259" key="7">
    <source>
        <dbReference type="Pfam" id="PF25036"/>
    </source>
</evidence>
<dbReference type="Pfam" id="PF25036">
    <property type="entry name" value="VPS13_VAB"/>
    <property type="match status" value="1"/>
</dbReference>
<feature type="region of interest" description="Disordered" evidence="4">
    <location>
        <begin position="1847"/>
        <end position="1871"/>
    </location>
</feature>
<protein>
    <recommendedName>
        <fullName evidence="11">Vacuolar protein sorting-associated protein 13A</fullName>
    </recommendedName>
</protein>
<feature type="domain" description="Intermembrane lipid transfer protein VPS13-like C-terminal" evidence="8">
    <location>
        <begin position="3141"/>
        <end position="3243"/>
    </location>
</feature>
<comment type="similarity">
    <text evidence="1">Belongs to the VPS13 family.</text>
</comment>
<dbReference type="PANTHER" id="PTHR16166">
    <property type="entry name" value="VACUOLAR PROTEIN SORTING-ASSOCIATED PROTEIN VPS13"/>
    <property type="match status" value="1"/>
</dbReference>
<feature type="domain" description="Vacuolar protein sorting-associated protein 13 VPS13 adaptor binding" evidence="7">
    <location>
        <begin position="2074"/>
        <end position="2558"/>
    </location>
</feature>
<accession>A0AAW1U6N2</accession>
<dbReference type="Proteomes" id="UP001431783">
    <property type="component" value="Unassembled WGS sequence"/>
</dbReference>
<dbReference type="GO" id="GO:0006869">
    <property type="term" value="P:lipid transport"/>
    <property type="evidence" value="ECO:0007669"/>
    <property type="project" value="UniProtKB-KW"/>
</dbReference>
<keyword evidence="3" id="KW-0445">Lipid transport</keyword>
<dbReference type="InterPro" id="IPR026854">
    <property type="entry name" value="VPS13_N"/>
</dbReference>
<evidence type="ECO:0000256" key="2">
    <source>
        <dbReference type="ARBA" id="ARBA00022448"/>
    </source>
</evidence>
<evidence type="ECO:0000259" key="6">
    <source>
        <dbReference type="Pfam" id="PF25033"/>
    </source>
</evidence>
<feature type="compositionally biased region" description="Acidic residues" evidence="4">
    <location>
        <begin position="1847"/>
        <end position="1862"/>
    </location>
</feature>
<evidence type="ECO:0000256" key="1">
    <source>
        <dbReference type="ARBA" id="ARBA00006545"/>
    </source>
</evidence>
<dbReference type="Pfam" id="PF25033">
    <property type="entry name" value="VPS13_M"/>
    <property type="match status" value="1"/>
</dbReference>
<sequence length="3281" mass="377082">MLEGAVARILNQLLGKYVVDLDTENLNVGIFSGKVQLTDLKLNPEALYELDLPIEVVAGTIGKISIQIPWTSIWDSTTVVNVEDIYMLVNPVVNGNVFDDNKNRRLRRAQKRNILSNLDMESHLIGGPSSFSEHLISNILNNLQLNISNVHIRYEDSISSRYPLAAGLCIGSITAETTNSKWKSAPRDRNSENYYYLVKIEAISTYWNQNVNVTNWKFPSEYFAWKNSMSTSLQNYAMVEENFNFLLKPTNCKFKITMGKSNTGNIQSITGDFNIQDCNIQLSKEQYFSICSVGDSLDRMFRSWEFLSFRPMLSISENKKIWWKYAYRAVFELQIKPYSWRSIKKTRENFRRYVETYKQIIQNPNDTELKLDLQKHEDQLSIINIVIARQQSRLLMKSRSMGEKNFWSMLPSPERLILCEKIGFFNKAPEDQAEIDHKFNFRIGNLNFVLIDDSKEIGVLTMTQATLSWMPNFLNDTFTCHFKIEGFILEGATEDDQLVSLISSEHLSNSPAYFLKIEVSKLPKDSTASYKLKVTLDSMEMVYNQHSYNTLSDFLRNEYISTETNFSEAIRYLYEKIEQKLKEKWKMEINVKIPFLVIPDSGNILKTDNLLILDFGRHIILTDLCQTTDIDEGATQMELEEQLYSKLTIESSDMQVLLCDSSENWREAKHETNSDLHIIPKFSFNAVFAYCVQMLKTIPNYKFNIHFSNLKINISERKIGILINYFKEPEDKRSFSEPANKIKRLMHNDGILLKYPLRYLIDIQKNVTVLETLIQTRRNRTDKYTKAVENIQKSSVENRLRDHSNETWARVVDLPGLEDNISPNNNIKILSRYVINEICVVFSKSSDTVDRQYLVLRVGFITMDVALMTYGPAYQLSVNTILLTDKLHTTASGQYLDLLYNPLPSNVDVITILYRKVSAGCPDFWSHFHGVETSLVADFGDLYILLHQESIHTLVKYSKYFSNKITPQNNVNLRILVLKAYRNLKNILHKESSVPVPPGSVKFSHSARLMDLNVRICDSDFDIINIQLSGLEMDFLFRANERFVFRSFLSNILIDHLSEITLYNKILFTDEDKVFELKYVRHASNLKNIQDLSPNREDGLTDGSFKFQLGKIHFTFLHKLIVQVQRFIINLEALPYISKSIMGLQKIINRATDTFKTSSKIHLSINLCGPVFLFPQKSSSPNVLVVDTGDFNIENFFKEGSEDIVENILLKWDNITVTRGVMTLTSTLEMQEPLIEPFQLNVDIKNYIAEKTYVKSWDIDGIVDVIEITLGQRDLQTILSICTENIGEGQFTDYLPATRETAFNCFENDETVKNLEAFFCEPKQKNVVAKFAIDGLKLSLFFDSGELLTSPIRDLSHGMCQFEICDVSLYTVSYTDKSLDGKLSVDKITINEIGPNVNVHERGILKSPAGENNTKNCNITVNKPPIIDITFHQNKNGDNSMDVIVGRLSLNLSVPFCEKFILFVLECVPKDVDLGFINHGYEGDTAPENKEILHYRKGLTVSFRLNKPELVFFVETTSNTKRYFVTKCEVLADYSRHSNRLNFAISLSGLHTLFYDLSVSYLDPYIMLRHCDIELCKNFSDDKGTSISASISSIYVQICSSIVHSMNDILNDICEHFKVPVEEIKQAKLRKKSSSNEDIEDLWEPKKLSDYVLKYPECPELFHKRVNVHEVFVVPKFEIIVIFEMEQMQCLLFKSSVEMSVYNWSELLNCTCEVTLQANYFNEKMQCWEPLIDPVVVDEGEFKPWDVLIKVFQDKALPMLNTEDSTKKKKRVLKPNKPSCTTTEDEDSGDEMMFLEPINNFLTRNNRRVKNSLSTFLDDSDSENEEGTMEKLAAAISDLFTGDWNENEDSDCDASSEGEDSDNEIKSPEPDEDDIIYKKATYFLIDSKEVLNVTITPSVLKLFRDLFTLYSNKTLSIMSSKNSINLTNDIGPDTKIELYEKSMTNNLQDNEILLCTKTFENLDSAPNSPVKNNCGQFINDDNNDKDSTNTDSTDSYHELCYDFKTLSTLQFPSESTSDLYDKTNSHFLKIYVPKFLLLQTNCSNTNWCKLLKLQSENGQNQQFYLAAEHTIGKHGRFLTIRSPLQVKNETCHAINILYQPSILQQLNLEPVGEVTNPFETTMRIAILEPHEVFNVPLFISYYCKLFFQPAYAEGSYTCSGVWWKNLTSELDTACNLICNKKDSTTDVFALRISMKKNSKFMKTNIASTPNYIISLLPPLVITNCLPYAITLQNQVLKQTIRIEPGEKTSVYNLDITLDQKFSIDVKCSTDVWRGFFTLTPHLDEKFFVLTSSGSSKGLALNVRSEREKSCQIYIYASYWIVNKTGLPLKMRAYASNSVLESNSEEILLFTYKRHGRQTLSVKVYDSNWSSEFGLECTETSGLVVCKDNERKRKYLFFLTITLSKMCPRLTKIVTILPSFLIRNNTAKHLRVMEENEKTDLWIDIAPQQTIIFWPETTSMQMYVKYRQSKVISQAFFIASTHKTVLRMDKGSAVTVEVTGGVFDSFKIFFSEYLPGDAPVLVQNYCADLFLKIQQQEQGQVTLLSPYHSLMYTWDDPTRVRQLVWNVYNNKGSGFLLNIFQDGYGEERIRFHSVTPTAGTLFSSSDDDSDSSDSVRTTLNKKIRRDKIIIYWLCFRDGKQRTLIFTQELRIYNHVSKTVFQQKCNTELLLSLSGLGLSVFTSDDSKKEKLYMSLSDMPPVWEVNVGHRWKTLTLELASWIEDKYKLQYKKCQLKDYIHIDFEKMFMLKPFFAELRRTYVPSVYFHMRKSDREQYFNLKIHSLQIDNKDSSSIIFQPLPDLAVKNSESFLDVAVSKIVSNDCSIYRYVKITVEDFHLHIESDLLSELSRLMAHGRKFSEGIEHTFAFDMATVHSPVDSFRTHKKFENTLIENIQLNNFNIKLNIANRAPIGITNSNMYFDKILNFLFPMNISPYMPQEGVLHKISSVEESDISCSFYSIIENVTFKVITQFLQQYYSHVLGLQVLVNTFAIHSFAPTSSTPCDPGQTACLLYHGSRCLLGHINMSPAALEQSIVDIFTNQSMDYVQRIRRHGSYQKADIIPRSITASCKNFQSGVPIALNQLIVRGQNAGVSNDGEMFFRTTGKVLLSLVTRHPDEKTDCVELAKEALRRASILGEPIKIHQRLTRYKNTCLGLKPMSTYESIGQYLLETVSNCRFSNDHYWAHAASDKIGKSIVLISLEHLLKMNKCRIWGPWEIEWSVELDDILTMPHVKDGDLILTLRPSKHRVSEELKISGDKDALCWLRDKIEQAIIVSMEEKSWSLA</sequence>
<dbReference type="InterPro" id="IPR026847">
    <property type="entry name" value="VPS13"/>
</dbReference>
<evidence type="ECO:0000259" key="5">
    <source>
        <dbReference type="Pfam" id="PF12624"/>
    </source>
</evidence>
<dbReference type="Pfam" id="PF25037">
    <property type="entry name" value="VPS13_C"/>
    <property type="match status" value="1"/>
</dbReference>
<evidence type="ECO:0000259" key="8">
    <source>
        <dbReference type="Pfam" id="PF25037"/>
    </source>
</evidence>
<feature type="region of interest" description="Disordered" evidence="4">
    <location>
        <begin position="1767"/>
        <end position="1788"/>
    </location>
</feature>
<dbReference type="Pfam" id="PF12624">
    <property type="entry name" value="VPS13_N"/>
    <property type="match status" value="1"/>
</dbReference>
<feature type="domain" description="Chorein N-terminal" evidence="5">
    <location>
        <begin position="1"/>
        <end position="398"/>
    </location>
</feature>